<evidence type="ECO:0000313" key="14">
    <source>
        <dbReference type="Proteomes" id="UP000011820"/>
    </source>
</evidence>
<protein>
    <submittedName>
        <fullName evidence="13">Sigma-54-dependent transcription regulator protein</fullName>
    </submittedName>
</protein>
<gene>
    <name evidence="13" type="ORF">WSI_03910</name>
</gene>
<evidence type="ECO:0000256" key="8">
    <source>
        <dbReference type="ARBA" id="ARBA00023015"/>
    </source>
</evidence>
<dbReference type="PANTHER" id="PTHR32071">
    <property type="entry name" value="TRANSCRIPTIONAL REGULATORY PROTEIN"/>
    <property type="match status" value="1"/>
</dbReference>
<dbReference type="GeneID" id="93077151"/>
<evidence type="ECO:0000256" key="9">
    <source>
        <dbReference type="ARBA" id="ARBA00023125"/>
    </source>
</evidence>
<evidence type="ECO:0000313" key="13">
    <source>
        <dbReference type="EMBL" id="AGH17152.1"/>
    </source>
</evidence>
<keyword evidence="4" id="KW-0597">Phosphoprotein</keyword>
<reference evidence="13 14" key="1">
    <citation type="journal article" date="2013" name="Genome Announc.">
        <title>Complete Genome Sequence of a Chinese Strain of 'Candidatus Liberibacter asiaticus'.</title>
        <authorList>
            <person name="Lin H."/>
            <person name="Han C.S."/>
            <person name="Liu B."/>
            <person name="Lou B."/>
            <person name="Bai X."/>
            <person name="Deng C."/>
            <person name="Civerolo E.L."/>
            <person name="Gupta G."/>
        </authorList>
    </citation>
    <scope>NUCLEOTIDE SEQUENCE [LARGE SCALE GENOMIC DNA]</scope>
    <source>
        <strain evidence="14">gxpsy</strain>
    </source>
</reference>
<proteinExistence type="predicted"/>
<keyword evidence="2" id="KW-0963">Cytoplasm</keyword>
<evidence type="ECO:0000256" key="2">
    <source>
        <dbReference type="ARBA" id="ARBA00022490"/>
    </source>
</evidence>
<evidence type="ECO:0000256" key="11">
    <source>
        <dbReference type="ARBA" id="ARBA00023163"/>
    </source>
</evidence>
<dbReference type="Gene3D" id="1.10.8.60">
    <property type="match status" value="1"/>
</dbReference>
<comment type="subcellular location">
    <subcellularLocation>
        <location evidence="1">Cytoplasm</location>
    </subcellularLocation>
</comment>
<dbReference type="InterPro" id="IPR058031">
    <property type="entry name" value="AAA_lid_NorR"/>
</dbReference>
<dbReference type="InterPro" id="IPR002197">
    <property type="entry name" value="HTH_Fis"/>
</dbReference>
<dbReference type="Pfam" id="PF00158">
    <property type="entry name" value="Sigma54_activat"/>
    <property type="match status" value="1"/>
</dbReference>
<keyword evidence="6" id="KW-0067">ATP-binding</keyword>
<keyword evidence="9" id="KW-0238">DNA-binding</keyword>
<dbReference type="InterPro" id="IPR011006">
    <property type="entry name" value="CheY-like_superfamily"/>
</dbReference>
<sequence>MPRKKSLDRHKRVLIIDKDDEQIKIIKDHVESYGYDVFIVNVSDLSTISKIQVNVIFLSLINCEDDKENILKNIVDKIPIVPIIVQTTQDNIKILNCFLYNRISKFFLNLVSRKQLCDSIICALREGVVPSQENEHCALDSLIAVSPAMIQVVDLARKAGDCAIPIMIQGEFGVGKKRLSRFIHESGKRAFFPFFIVNCGMIDQDKIEKFLFGDVDLQTKNSAQFLGKFIEANGGTIVLEEPDALPLAVQGRIYNFIETGKIEFFDSRGAIRLDVRLIFLTEKNLLPQVKSHVFRKDLYYRISVFLINISTLRSRSEDIPWLVHFFLQSFCTKNAIKQISISDKALSLLTKYPWIDNVQELKNILLRAVIGLKDSHLTEDRFVLLLSREGKKEREFHTETACTCYTEGKSSDTILDNLSQESIPAIGQDGEVRRLSDIEKEIIGLAMKLYRAQMSEVARRLGIGRSTLYRKIREYNIEVDSL</sequence>
<keyword evidence="11" id="KW-0804">Transcription</keyword>
<dbReference type="Proteomes" id="UP000011820">
    <property type="component" value="Chromosome"/>
</dbReference>
<keyword evidence="7" id="KW-0902">Two-component regulatory system</keyword>
<dbReference type="Pfam" id="PF25601">
    <property type="entry name" value="AAA_lid_14"/>
    <property type="match status" value="1"/>
</dbReference>
<dbReference type="SUPFAM" id="SSF52172">
    <property type="entry name" value="CheY-like"/>
    <property type="match status" value="1"/>
</dbReference>
<dbReference type="Pfam" id="PF02954">
    <property type="entry name" value="HTH_8"/>
    <property type="match status" value="1"/>
</dbReference>
<accession>A0ABN4B236</accession>
<dbReference type="SUPFAM" id="SSF46689">
    <property type="entry name" value="Homeodomain-like"/>
    <property type="match status" value="1"/>
</dbReference>
<dbReference type="Gene3D" id="1.10.10.60">
    <property type="entry name" value="Homeodomain-like"/>
    <property type="match status" value="1"/>
</dbReference>
<keyword evidence="10" id="KW-0010">Activator</keyword>
<evidence type="ECO:0000256" key="5">
    <source>
        <dbReference type="ARBA" id="ARBA00022741"/>
    </source>
</evidence>
<keyword evidence="8" id="KW-0805">Transcription regulation</keyword>
<dbReference type="EMBL" id="CP004005">
    <property type="protein sequence ID" value="AGH17152.1"/>
    <property type="molecule type" value="Genomic_DNA"/>
</dbReference>
<dbReference type="CDD" id="cd00009">
    <property type="entry name" value="AAA"/>
    <property type="match status" value="1"/>
</dbReference>
<evidence type="ECO:0000256" key="7">
    <source>
        <dbReference type="ARBA" id="ARBA00023012"/>
    </source>
</evidence>
<name>A0ABN4B236_LIBAS</name>
<evidence type="ECO:0000256" key="4">
    <source>
        <dbReference type="ARBA" id="ARBA00022553"/>
    </source>
</evidence>
<dbReference type="PRINTS" id="PR01590">
    <property type="entry name" value="HTHFIS"/>
</dbReference>
<evidence type="ECO:0000256" key="10">
    <source>
        <dbReference type="ARBA" id="ARBA00023159"/>
    </source>
</evidence>
<keyword evidence="3" id="KW-0678">Repressor</keyword>
<keyword evidence="5" id="KW-0547">Nucleotide-binding</keyword>
<dbReference type="PROSITE" id="PS50045">
    <property type="entry name" value="SIGMA54_INTERACT_4"/>
    <property type="match status" value="1"/>
</dbReference>
<evidence type="ECO:0000256" key="6">
    <source>
        <dbReference type="ARBA" id="ARBA00022840"/>
    </source>
</evidence>
<dbReference type="InterPro" id="IPR002078">
    <property type="entry name" value="Sigma_54_int"/>
</dbReference>
<evidence type="ECO:0000256" key="3">
    <source>
        <dbReference type="ARBA" id="ARBA00022491"/>
    </source>
</evidence>
<evidence type="ECO:0000259" key="12">
    <source>
        <dbReference type="PROSITE" id="PS50045"/>
    </source>
</evidence>
<dbReference type="SUPFAM" id="SSF52540">
    <property type="entry name" value="P-loop containing nucleoside triphosphate hydrolases"/>
    <property type="match status" value="1"/>
</dbReference>
<dbReference type="RefSeq" id="WP_015452747.1">
    <property type="nucleotide sequence ID" value="NC_020549.1"/>
</dbReference>
<dbReference type="InterPro" id="IPR009057">
    <property type="entry name" value="Homeodomain-like_sf"/>
</dbReference>
<keyword evidence="14" id="KW-1185">Reference proteome</keyword>
<organism evidence="13 14">
    <name type="scientific">Candidatus Liberibacter asiaticus str. gxpsy</name>
    <dbReference type="NCBI Taxonomy" id="1174529"/>
    <lineage>
        <taxon>Bacteria</taxon>
        <taxon>Pseudomonadati</taxon>
        <taxon>Pseudomonadota</taxon>
        <taxon>Alphaproteobacteria</taxon>
        <taxon>Hyphomicrobiales</taxon>
        <taxon>Rhizobiaceae</taxon>
        <taxon>Liberibacter</taxon>
    </lineage>
</organism>
<feature type="domain" description="Sigma-54 factor interaction" evidence="12">
    <location>
        <begin position="142"/>
        <end position="370"/>
    </location>
</feature>
<dbReference type="PANTHER" id="PTHR32071:SF95">
    <property type="entry name" value="DNA-BINDING TRANSCRIPTIONAL REGULATOR NTRC"/>
    <property type="match status" value="1"/>
</dbReference>
<dbReference type="Gene3D" id="3.40.50.300">
    <property type="entry name" value="P-loop containing nucleotide triphosphate hydrolases"/>
    <property type="match status" value="1"/>
</dbReference>
<dbReference type="InterPro" id="IPR027417">
    <property type="entry name" value="P-loop_NTPase"/>
</dbReference>
<evidence type="ECO:0000256" key="1">
    <source>
        <dbReference type="ARBA" id="ARBA00004496"/>
    </source>
</evidence>